<feature type="domain" description="HTH luxR-type" evidence="6">
    <location>
        <begin position="142"/>
        <end position="207"/>
    </location>
</feature>
<dbReference type="Proteomes" id="UP000520592">
    <property type="component" value="Unassembled WGS sequence"/>
</dbReference>
<dbReference type="SUPFAM" id="SSF52172">
    <property type="entry name" value="CheY-like"/>
    <property type="match status" value="1"/>
</dbReference>
<keyword evidence="1 5" id="KW-0597">Phosphoprotein</keyword>
<evidence type="ECO:0000313" key="9">
    <source>
        <dbReference type="Proteomes" id="UP000520592"/>
    </source>
</evidence>
<dbReference type="PANTHER" id="PTHR43214:SF41">
    <property type="entry name" value="NITRATE_NITRITE RESPONSE REGULATOR PROTEIN NARP"/>
    <property type="match status" value="1"/>
</dbReference>
<dbReference type="InterPro" id="IPR058245">
    <property type="entry name" value="NreC/VraR/RcsB-like_REC"/>
</dbReference>
<evidence type="ECO:0000256" key="2">
    <source>
        <dbReference type="ARBA" id="ARBA00023015"/>
    </source>
</evidence>
<dbReference type="Pfam" id="PF00072">
    <property type="entry name" value="Response_reg"/>
    <property type="match status" value="1"/>
</dbReference>
<reference evidence="8 9" key="1">
    <citation type="submission" date="2020-04" db="EMBL/GenBank/DDBJ databases">
        <title>Molecular characterization of pseudomonads from Agaricus bisporus reveal novel blotch 2 pathogens in Western Europe.</title>
        <authorList>
            <person name="Taparia T."/>
            <person name="Krijger M."/>
            <person name="Haynes E."/>
            <person name="Elpinstone J.G."/>
            <person name="Noble R."/>
            <person name="Van Der Wolf J."/>
        </authorList>
    </citation>
    <scope>NUCLEOTIDE SEQUENCE [LARGE SCALE GENOMIC DNA]</scope>
    <source>
        <strain evidence="8 9">IPO3737</strain>
    </source>
</reference>
<dbReference type="SUPFAM" id="SSF46894">
    <property type="entry name" value="C-terminal effector domain of the bipartite response regulators"/>
    <property type="match status" value="1"/>
</dbReference>
<keyword evidence="3" id="KW-0238">DNA-binding</keyword>
<dbReference type="Pfam" id="PF00196">
    <property type="entry name" value="GerE"/>
    <property type="match status" value="1"/>
</dbReference>
<dbReference type="InterPro" id="IPR016032">
    <property type="entry name" value="Sig_transdc_resp-reg_C-effctor"/>
</dbReference>
<dbReference type="InterPro" id="IPR001789">
    <property type="entry name" value="Sig_transdc_resp-reg_receiver"/>
</dbReference>
<accession>A0A7Y8CMK2</accession>
<feature type="domain" description="Response regulatory" evidence="7">
    <location>
        <begin position="3"/>
        <end position="119"/>
    </location>
</feature>
<dbReference type="RefSeq" id="WP_177063176.1">
    <property type="nucleotide sequence ID" value="NZ_JACAPB010000001.1"/>
</dbReference>
<evidence type="ECO:0000259" key="7">
    <source>
        <dbReference type="PROSITE" id="PS50110"/>
    </source>
</evidence>
<dbReference type="SMART" id="SM00421">
    <property type="entry name" value="HTH_LUXR"/>
    <property type="match status" value="1"/>
</dbReference>
<name>A0A7Y8CMK2_9PSED</name>
<evidence type="ECO:0000259" key="6">
    <source>
        <dbReference type="PROSITE" id="PS50043"/>
    </source>
</evidence>
<dbReference type="GO" id="GO:0000160">
    <property type="term" value="P:phosphorelay signal transduction system"/>
    <property type="evidence" value="ECO:0007669"/>
    <property type="project" value="InterPro"/>
</dbReference>
<protein>
    <submittedName>
        <fullName evidence="8">Response regulator transcription factor</fullName>
    </submittedName>
</protein>
<dbReference type="InterPro" id="IPR039420">
    <property type="entry name" value="WalR-like"/>
</dbReference>
<evidence type="ECO:0000313" key="8">
    <source>
        <dbReference type="EMBL" id="NWC35750.1"/>
    </source>
</evidence>
<comment type="caution">
    <text evidence="8">The sequence shown here is derived from an EMBL/GenBank/DDBJ whole genome shotgun (WGS) entry which is preliminary data.</text>
</comment>
<evidence type="ECO:0000256" key="5">
    <source>
        <dbReference type="PROSITE-ProRule" id="PRU00169"/>
    </source>
</evidence>
<dbReference type="InterPro" id="IPR011006">
    <property type="entry name" value="CheY-like_superfamily"/>
</dbReference>
<dbReference type="SMART" id="SM00448">
    <property type="entry name" value="REC"/>
    <property type="match status" value="1"/>
</dbReference>
<dbReference type="PANTHER" id="PTHR43214">
    <property type="entry name" value="TWO-COMPONENT RESPONSE REGULATOR"/>
    <property type="match status" value="1"/>
</dbReference>
<dbReference type="AlphaFoldDB" id="A0A7Y8CMK2"/>
<dbReference type="PROSITE" id="PS50043">
    <property type="entry name" value="HTH_LUXR_2"/>
    <property type="match status" value="1"/>
</dbReference>
<evidence type="ECO:0000256" key="3">
    <source>
        <dbReference type="ARBA" id="ARBA00023125"/>
    </source>
</evidence>
<dbReference type="PROSITE" id="PS50110">
    <property type="entry name" value="RESPONSE_REGULATORY"/>
    <property type="match status" value="1"/>
</dbReference>
<feature type="modified residue" description="4-aspartylphosphate" evidence="5">
    <location>
        <position position="54"/>
    </location>
</feature>
<dbReference type="CDD" id="cd17535">
    <property type="entry name" value="REC_NarL-like"/>
    <property type="match status" value="1"/>
</dbReference>
<dbReference type="GO" id="GO:0006355">
    <property type="term" value="P:regulation of DNA-templated transcription"/>
    <property type="evidence" value="ECO:0007669"/>
    <property type="project" value="InterPro"/>
</dbReference>
<dbReference type="Gene3D" id="3.40.50.2300">
    <property type="match status" value="1"/>
</dbReference>
<gene>
    <name evidence="8" type="ORF">HX876_25610</name>
</gene>
<dbReference type="PRINTS" id="PR00038">
    <property type="entry name" value="HTHLUXR"/>
</dbReference>
<evidence type="ECO:0000256" key="1">
    <source>
        <dbReference type="ARBA" id="ARBA00022553"/>
    </source>
</evidence>
<organism evidence="8 9">
    <name type="scientific">Pseudomonas gingeri</name>
    <dbReference type="NCBI Taxonomy" id="117681"/>
    <lineage>
        <taxon>Bacteria</taxon>
        <taxon>Pseudomonadati</taxon>
        <taxon>Pseudomonadota</taxon>
        <taxon>Gammaproteobacteria</taxon>
        <taxon>Pseudomonadales</taxon>
        <taxon>Pseudomonadaceae</taxon>
        <taxon>Pseudomonas</taxon>
    </lineage>
</organism>
<keyword evidence="4" id="KW-0804">Transcription</keyword>
<proteinExistence type="predicted"/>
<dbReference type="InterPro" id="IPR000792">
    <property type="entry name" value="Tscrpt_reg_LuxR_C"/>
</dbReference>
<dbReference type="GO" id="GO:0003677">
    <property type="term" value="F:DNA binding"/>
    <property type="evidence" value="ECO:0007669"/>
    <property type="project" value="UniProtKB-KW"/>
</dbReference>
<dbReference type="EMBL" id="JACAQD010000035">
    <property type="protein sequence ID" value="NWC35750.1"/>
    <property type="molecule type" value="Genomic_DNA"/>
</dbReference>
<sequence>MIQLMIADDHAIMREGLKQLFALAGDLHVTGEAENGVMLFEQLRQGDADLVLLDMSMPGISGEDLVARIHTHYPQLPILVLSMHNEVQIAQRALRSGASGYLTKDRDPEALLTAIRRVAGGGRYIDAGLAEQIAFAASGLGPYTQHDMLTDRELQVLRLLARGLSVSRAATELSISHKTVSTHKARMMEKMGFTSMSEIVRYAVSQRLIE</sequence>
<keyword evidence="2" id="KW-0805">Transcription regulation</keyword>
<evidence type="ECO:0000256" key="4">
    <source>
        <dbReference type="ARBA" id="ARBA00023163"/>
    </source>
</evidence>
<dbReference type="CDD" id="cd06170">
    <property type="entry name" value="LuxR_C_like"/>
    <property type="match status" value="1"/>
</dbReference>